<evidence type="ECO:0000259" key="1">
    <source>
        <dbReference type="Pfam" id="PF02738"/>
    </source>
</evidence>
<evidence type="ECO:0000313" key="2">
    <source>
        <dbReference type="EMBL" id="RCI66080.1"/>
    </source>
</evidence>
<dbReference type="Proteomes" id="UP000253594">
    <property type="component" value="Unassembled WGS sequence"/>
</dbReference>
<feature type="domain" description="Aldehyde oxidase/xanthine dehydrogenase first molybdopterin binding" evidence="1">
    <location>
        <begin position="4"/>
        <end position="86"/>
    </location>
</feature>
<dbReference type="InterPro" id="IPR008274">
    <property type="entry name" value="AldOxase/xan_DH_MoCoBD1"/>
</dbReference>
<dbReference type="InterPro" id="IPR037165">
    <property type="entry name" value="AldOxase/xan_DH_Mopterin-bd_sf"/>
</dbReference>
<dbReference type="Pfam" id="PF02738">
    <property type="entry name" value="MoCoBD_1"/>
    <property type="match status" value="1"/>
</dbReference>
<comment type="caution">
    <text evidence="2">The sequence shown here is derived from an EMBL/GenBank/DDBJ whole genome shotgun (WGS) entry which is preliminary data.</text>
</comment>
<accession>A0A367LTZ1</accession>
<dbReference type="PANTHER" id="PTHR47495:SF1">
    <property type="entry name" value="BLL3820 PROTEIN"/>
    <property type="match status" value="1"/>
</dbReference>
<sequence>EVDAQRARVWSGTQNPHDLRNDLARLLQRETGDIEVIRMEAAGCYGRNGADDVSADAVLLAQAVGRPVRVQLMREQEHGWEPKGTAQLIE</sequence>
<dbReference type="AlphaFoldDB" id="A0A367LTZ1"/>
<reference evidence="2 3" key="1">
    <citation type="submission" date="2018-07" db="EMBL/GenBank/DDBJ databases">
        <title>Mechanisms of high-level aminoglycoside resistance among Gram-negative pathogens in Brazil.</title>
        <authorList>
            <person name="Ballaben A.S."/>
            <person name="Darini A.L.C."/>
            <person name="Doi Y."/>
        </authorList>
    </citation>
    <scope>NUCLEOTIDE SEQUENCE [LARGE SCALE GENOMIC DNA]</scope>
    <source>
        <strain evidence="2 3">B2-305</strain>
    </source>
</reference>
<organism evidence="2 3">
    <name type="scientific">Pseudomonas aeruginosa</name>
    <dbReference type="NCBI Taxonomy" id="287"/>
    <lineage>
        <taxon>Bacteria</taxon>
        <taxon>Pseudomonadati</taxon>
        <taxon>Pseudomonadota</taxon>
        <taxon>Gammaproteobacteria</taxon>
        <taxon>Pseudomonadales</taxon>
        <taxon>Pseudomonadaceae</taxon>
        <taxon>Pseudomonas</taxon>
    </lineage>
</organism>
<proteinExistence type="predicted"/>
<protein>
    <submittedName>
        <fullName evidence="2">Xanthine dehydrogenase family protein molybdopterin-binding subunit</fullName>
    </submittedName>
</protein>
<dbReference type="GO" id="GO:0016491">
    <property type="term" value="F:oxidoreductase activity"/>
    <property type="evidence" value="ECO:0007669"/>
    <property type="project" value="InterPro"/>
</dbReference>
<feature type="non-terminal residue" evidence="2">
    <location>
        <position position="1"/>
    </location>
</feature>
<dbReference type="Gene3D" id="3.30.365.10">
    <property type="entry name" value="Aldehyde oxidase/xanthine dehydrogenase, molybdopterin binding domain"/>
    <property type="match status" value="1"/>
</dbReference>
<evidence type="ECO:0000313" key="3">
    <source>
        <dbReference type="Proteomes" id="UP000253594"/>
    </source>
</evidence>
<dbReference type="PANTHER" id="PTHR47495">
    <property type="entry name" value="ALDEHYDE DEHYDROGENASE"/>
    <property type="match status" value="1"/>
</dbReference>
<dbReference type="SUPFAM" id="SSF56003">
    <property type="entry name" value="Molybdenum cofactor-binding domain"/>
    <property type="match status" value="1"/>
</dbReference>
<feature type="non-terminal residue" evidence="2">
    <location>
        <position position="90"/>
    </location>
</feature>
<dbReference type="EMBL" id="QORE01003898">
    <property type="protein sequence ID" value="RCI66080.1"/>
    <property type="molecule type" value="Genomic_DNA"/>
</dbReference>
<gene>
    <name evidence="2" type="ORF">DT376_44040</name>
</gene>
<name>A0A367LTZ1_PSEAI</name>
<dbReference type="InterPro" id="IPR052516">
    <property type="entry name" value="N-heterocyclic_Hydroxylase"/>
</dbReference>